<feature type="region of interest" description="Disordered" evidence="8">
    <location>
        <begin position="537"/>
        <end position="564"/>
    </location>
</feature>
<dbReference type="Gene3D" id="3.30.70.270">
    <property type="match status" value="2"/>
</dbReference>
<dbReference type="Gene3D" id="3.10.10.10">
    <property type="entry name" value="HIV Type 1 Reverse Transcriptase, subunit A, domain 1"/>
    <property type="match status" value="1"/>
</dbReference>
<sequence length="1805" mass="204387">MAGNPPPEPPPREKTIKIADDKDRGIRDYATPEFSLLNSSVLAANFTAQSFEPKQLMFTMLGTIGQFSGHNSDDPHLHLRSYLEVVDSFRARGVDQETMRLLFFTYSLKDKAKDWLSSQPPHSITSWDDLVTKFLKKYFPPTRNAKLRNAIAMFSQEPDESVSDAWERYKDLLRKCPHHGIRHCIQLETFYNALSNTDKGMLDATAGGSFTDLTYNNAHALLDKIANNSSEWSDPRKLPRKSVSSTQDLDAIASLNAQIVALTNLVKNNLKPNQTIPSGNEMCANCEEDHPFEDCPENPASVNYVGNNPKYNPYSQTYNPGWRDHPHLSYKSNNVQQPFGGSSGQNRLHNPAGFGQNRQQQQQYHQNAQTGQTHHTGQSPQQQIPKQQPEPTDTGSLESMFKGFMAQTSNFGYMNQTNATLRGLETQMSQLANEVSELKGRPPGTLPSNTESPRNCPKEFVKAVTLRSSDDLVDVPVTQLEEETTHAFDKNNFPTIFPPQKVIPSGPDVPSTSVTPPKASSAPAVLEPVAVQPPPITTITASKGKKSQQPEPDLRDLPFPGRLKNKNMDKQFKKFLDIFKQLHINIPLVEALEQMPNYVKFLKDILSKKRKLNEFETVALTQECSAILTCKIPPKVKDPGSFTIPCSIGGQEVGLALCDLGASINLMPLSVFNKLGIGEVRPTTVTLQLADRSIAYPKGKIEDILVKVDKFIFPADFIILDCEVDKKVPIILGRPFLATGRALIDVHKGELTMRVNDQQVTFNVFNSLKCSGGIEDCSAVSVIDADLDLDLAGCGEEYTTVVSDDLTFDDSLQEDVAAVFEQLDFKNRPSQPPSIVQPPELELKPLPSHLKYAYLLEDEKLPVIISSKLDLDQETKLLDLLRDHKRALGWTITDIRGISPSICQHKIILEENSVGKAQPQRRLNPMMKEVVKKEILKWLDAGIIYPISSSSWVSLVQCVPKKGGTTVITNDKNELIPTRTVTGWRICMDYRQLNLATKKDHFPLPFIDQMLDILAGKEFFCFLDGYSGYNQIQIAPEDQEKTTFTCPYGTFAFRRMPFGLCNAPATFQRCMMSIFSDMIEDTMEVFMDDFSVIGTSFENCLVNLKRCLEKCESHDLILNWEKCHFMVQEGIVLGHLVSPRGLEVDKAKLEVIMQLPEPSSVKGIRSFLGHAGFYRRFIKDFSKITKPLCNLLHVDQAFEFTSECKVAFEKIKKALVTAPIVVAPDWKLPFEVMCDASDWAVGAVLGQKREKIFHPIYYASKTLIDAQINYTTTEKELLAVVFVFDRFRSYLIGAKVIVHTDHSAIKYLMSKADAKPRLIRWVLLLQEFDLEIVDRKGTENQVADHLTRIEGKVSSGGNHEIKEIFPDEQILAIRHFQEETTPWYADLANYLASGLKPYDFKTQQFKRFLHESKQYIWDDPHLFKMGADQILRRCVPDWEQHNILQECHASPYGGHFGGQRTAAKILQSGFFWPTIFKDSFEFVKKCDRCQRTGNVSQRNEMPLNNILEVELFDVWGIDFMGPFPMSFHNQYILVAVDYVSKWVEAIACPRNDAKTVINFLHKNIFVRFGTPRALISDEGTHFVNRMLNAVLNKYNIQHRIATAYHPQTNGLAELSNREIKSILEKVVKPNRKDWSLKLDDALWAYRTAYKTPLDMSPYRLVFGKACHLPLELEYKAFWAIKELNMAEDAAGIKRKLQLVELDEVRFHAYENAKIYKQKTKVWHDRRINNRTFAEGQKVLLFNSRLKIFPGKLKSRWSGPFTIDKVGLYGTIDLINPQDGSTFLVNGHRVKHYLPEGVPEPEGAAQ</sequence>
<keyword evidence="3" id="KW-0548">Nucleotidyltransferase</keyword>
<dbReference type="Gene3D" id="3.30.420.10">
    <property type="entry name" value="Ribonuclease H-like superfamily/Ribonuclease H"/>
    <property type="match status" value="1"/>
</dbReference>
<dbReference type="Proteomes" id="UP001172457">
    <property type="component" value="Chromosome 2"/>
</dbReference>
<reference evidence="10" key="1">
    <citation type="submission" date="2023-03" db="EMBL/GenBank/DDBJ databases">
        <title>Chromosome-scale reference genome and RAD-based genetic map of yellow starthistle (Centaurea solstitialis) reveal putative structural variation and QTLs associated with invader traits.</title>
        <authorList>
            <person name="Reatini B."/>
            <person name="Cang F.A."/>
            <person name="Jiang Q."/>
            <person name="Mckibben M.T.W."/>
            <person name="Barker M.S."/>
            <person name="Rieseberg L.H."/>
            <person name="Dlugosch K.M."/>
        </authorList>
    </citation>
    <scope>NUCLEOTIDE SEQUENCE</scope>
    <source>
        <strain evidence="10">CAN-66</strain>
        <tissue evidence="10">Leaf</tissue>
    </source>
</reference>
<dbReference type="Pfam" id="PF17917">
    <property type="entry name" value="RT_RNaseH"/>
    <property type="match status" value="1"/>
</dbReference>
<evidence type="ECO:0000256" key="8">
    <source>
        <dbReference type="SAM" id="MobiDB-lite"/>
    </source>
</evidence>
<dbReference type="Gene3D" id="2.40.70.10">
    <property type="entry name" value="Acid Proteases"/>
    <property type="match status" value="1"/>
</dbReference>
<dbReference type="InterPro" id="IPR041373">
    <property type="entry name" value="RT_RNaseH"/>
</dbReference>
<dbReference type="InterPro" id="IPR050951">
    <property type="entry name" value="Retrovirus_Pol_polyprotein"/>
</dbReference>
<evidence type="ECO:0000259" key="9">
    <source>
        <dbReference type="PROSITE" id="PS50994"/>
    </source>
</evidence>
<feature type="compositionally biased region" description="Low complexity" evidence="8">
    <location>
        <begin position="356"/>
        <end position="391"/>
    </location>
</feature>
<dbReference type="GO" id="GO:0015074">
    <property type="term" value="P:DNA integration"/>
    <property type="evidence" value="ECO:0007669"/>
    <property type="project" value="InterPro"/>
</dbReference>
<feature type="compositionally biased region" description="Polar residues" evidence="8">
    <location>
        <begin position="330"/>
        <end position="348"/>
    </location>
</feature>
<keyword evidence="6" id="KW-0378">Hydrolase</keyword>
<keyword evidence="2" id="KW-0808">Transferase</keyword>
<dbReference type="PANTHER" id="PTHR37984:SF5">
    <property type="entry name" value="PROTEIN NYNRIN-LIKE"/>
    <property type="match status" value="1"/>
</dbReference>
<evidence type="ECO:0000256" key="6">
    <source>
        <dbReference type="ARBA" id="ARBA00022801"/>
    </source>
</evidence>
<dbReference type="Gene3D" id="1.10.340.70">
    <property type="match status" value="1"/>
</dbReference>
<evidence type="ECO:0000256" key="5">
    <source>
        <dbReference type="ARBA" id="ARBA00022759"/>
    </source>
</evidence>
<accession>A0AA38WGL0</accession>
<proteinExistence type="predicted"/>
<dbReference type="CDD" id="cd01647">
    <property type="entry name" value="RT_LTR"/>
    <property type="match status" value="1"/>
</dbReference>
<dbReference type="GO" id="GO:0003676">
    <property type="term" value="F:nucleic acid binding"/>
    <property type="evidence" value="ECO:0007669"/>
    <property type="project" value="InterPro"/>
</dbReference>
<dbReference type="Pfam" id="PF00078">
    <property type="entry name" value="RVT_1"/>
    <property type="match status" value="1"/>
</dbReference>
<keyword evidence="5" id="KW-0255">Endonuclease</keyword>
<dbReference type="Pfam" id="PF17921">
    <property type="entry name" value="Integrase_H2C2"/>
    <property type="match status" value="1"/>
</dbReference>
<dbReference type="InterPro" id="IPR036397">
    <property type="entry name" value="RNaseH_sf"/>
</dbReference>
<dbReference type="Pfam" id="PF03732">
    <property type="entry name" value="Retrotrans_gag"/>
    <property type="match status" value="1"/>
</dbReference>
<dbReference type="GO" id="GO:0004519">
    <property type="term" value="F:endonuclease activity"/>
    <property type="evidence" value="ECO:0007669"/>
    <property type="project" value="UniProtKB-KW"/>
</dbReference>
<dbReference type="EC" id="2.7.7.49" evidence="1"/>
<dbReference type="PANTHER" id="PTHR37984">
    <property type="entry name" value="PROTEIN CBG26694"/>
    <property type="match status" value="1"/>
</dbReference>
<dbReference type="InterPro" id="IPR012337">
    <property type="entry name" value="RNaseH-like_sf"/>
</dbReference>
<name>A0AA38WGL0_9ASTR</name>
<feature type="region of interest" description="Disordered" evidence="8">
    <location>
        <begin position="315"/>
        <end position="397"/>
    </location>
</feature>
<dbReference type="InterPro" id="IPR005162">
    <property type="entry name" value="Retrotrans_gag_dom"/>
</dbReference>
<feature type="domain" description="Integrase catalytic" evidence="9">
    <location>
        <begin position="1498"/>
        <end position="1665"/>
    </location>
</feature>
<dbReference type="InterPro" id="IPR001584">
    <property type="entry name" value="Integrase_cat-core"/>
</dbReference>
<dbReference type="FunFam" id="3.10.20.370:FF:000001">
    <property type="entry name" value="Retrovirus-related Pol polyprotein from transposon 17.6-like protein"/>
    <property type="match status" value="1"/>
</dbReference>
<keyword evidence="11" id="KW-1185">Reference proteome</keyword>
<dbReference type="EMBL" id="JARYMX010000002">
    <property type="protein sequence ID" value="KAJ9560087.1"/>
    <property type="molecule type" value="Genomic_DNA"/>
</dbReference>
<dbReference type="SUPFAM" id="SSF56672">
    <property type="entry name" value="DNA/RNA polymerases"/>
    <property type="match status" value="1"/>
</dbReference>
<dbReference type="InterPro" id="IPR041588">
    <property type="entry name" value="Integrase_H2C2"/>
</dbReference>
<organism evidence="10 11">
    <name type="scientific">Centaurea solstitialis</name>
    <name type="common">yellow star-thistle</name>
    <dbReference type="NCBI Taxonomy" id="347529"/>
    <lineage>
        <taxon>Eukaryota</taxon>
        <taxon>Viridiplantae</taxon>
        <taxon>Streptophyta</taxon>
        <taxon>Embryophyta</taxon>
        <taxon>Tracheophyta</taxon>
        <taxon>Spermatophyta</taxon>
        <taxon>Magnoliopsida</taxon>
        <taxon>eudicotyledons</taxon>
        <taxon>Gunneridae</taxon>
        <taxon>Pentapetalae</taxon>
        <taxon>asterids</taxon>
        <taxon>campanulids</taxon>
        <taxon>Asterales</taxon>
        <taxon>Asteraceae</taxon>
        <taxon>Carduoideae</taxon>
        <taxon>Cardueae</taxon>
        <taxon>Centaureinae</taxon>
        <taxon>Centaurea</taxon>
    </lineage>
</organism>
<dbReference type="InterPro" id="IPR021109">
    <property type="entry name" value="Peptidase_aspartic_dom_sf"/>
</dbReference>
<keyword evidence="7" id="KW-0695">RNA-directed DNA polymerase</keyword>
<gene>
    <name evidence="10" type="ORF">OSB04_005247</name>
</gene>
<dbReference type="InterPro" id="IPR043502">
    <property type="entry name" value="DNA/RNA_pol_sf"/>
</dbReference>
<dbReference type="GO" id="GO:0016787">
    <property type="term" value="F:hydrolase activity"/>
    <property type="evidence" value="ECO:0007669"/>
    <property type="project" value="UniProtKB-KW"/>
</dbReference>
<protein>
    <recommendedName>
        <fullName evidence="1">RNA-directed DNA polymerase</fullName>
        <ecNumber evidence="1">2.7.7.49</ecNumber>
    </recommendedName>
</protein>
<dbReference type="InterPro" id="IPR043128">
    <property type="entry name" value="Rev_trsase/Diguanyl_cyclase"/>
</dbReference>
<dbReference type="Pfam" id="PF00665">
    <property type="entry name" value="rve"/>
    <property type="match status" value="1"/>
</dbReference>
<evidence type="ECO:0000313" key="11">
    <source>
        <dbReference type="Proteomes" id="UP001172457"/>
    </source>
</evidence>
<evidence type="ECO:0000256" key="1">
    <source>
        <dbReference type="ARBA" id="ARBA00012493"/>
    </source>
</evidence>
<dbReference type="FunFam" id="3.30.70.270:FF:000020">
    <property type="entry name" value="Transposon Tf2-6 polyprotein-like Protein"/>
    <property type="match status" value="1"/>
</dbReference>
<comment type="caution">
    <text evidence="10">The sequence shown here is derived from an EMBL/GenBank/DDBJ whole genome shotgun (WGS) entry which is preliminary data.</text>
</comment>
<evidence type="ECO:0000256" key="4">
    <source>
        <dbReference type="ARBA" id="ARBA00022722"/>
    </source>
</evidence>
<dbReference type="CDD" id="cd09274">
    <property type="entry name" value="RNase_HI_RT_Ty3"/>
    <property type="match status" value="1"/>
</dbReference>
<evidence type="ECO:0000313" key="10">
    <source>
        <dbReference type="EMBL" id="KAJ9560087.1"/>
    </source>
</evidence>
<evidence type="ECO:0000256" key="7">
    <source>
        <dbReference type="ARBA" id="ARBA00022918"/>
    </source>
</evidence>
<feature type="region of interest" description="Disordered" evidence="8">
    <location>
        <begin position="437"/>
        <end position="456"/>
    </location>
</feature>
<dbReference type="InterPro" id="IPR000477">
    <property type="entry name" value="RT_dom"/>
</dbReference>
<keyword evidence="4" id="KW-0540">Nuclease</keyword>
<dbReference type="SUPFAM" id="SSF53098">
    <property type="entry name" value="Ribonuclease H-like"/>
    <property type="match status" value="1"/>
</dbReference>
<evidence type="ECO:0000256" key="2">
    <source>
        <dbReference type="ARBA" id="ARBA00022679"/>
    </source>
</evidence>
<evidence type="ECO:0000256" key="3">
    <source>
        <dbReference type="ARBA" id="ARBA00022695"/>
    </source>
</evidence>
<dbReference type="PROSITE" id="PS50994">
    <property type="entry name" value="INTEGRASE"/>
    <property type="match status" value="1"/>
</dbReference>
<dbReference type="GO" id="GO:0003964">
    <property type="term" value="F:RNA-directed DNA polymerase activity"/>
    <property type="evidence" value="ECO:0007669"/>
    <property type="project" value="UniProtKB-KW"/>
</dbReference>
<dbReference type="CDD" id="cd00303">
    <property type="entry name" value="retropepsin_like"/>
    <property type="match status" value="1"/>
</dbReference>